<dbReference type="AlphaFoldDB" id="A0A087CI42"/>
<keyword evidence="1" id="KW-0472">Membrane</keyword>
<dbReference type="eggNOG" id="COG3619">
    <property type="taxonomic scope" value="Bacteria"/>
</dbReference>
<comment type="caution">
    <text evidence="2">The sequence shown here is derived from an EMBL/GenBank/DDBJ whole genome shotgun (WGS) entry which is preliminary data.</text>
</comment>
<dbReference type="Proteomes" id="UP000029050">
    <property type="component" value="Unassembled WGS sequence"/>
</dbReference>
<reference evidence="2 3" key="1">
    <citation type="submission" date="2014-03" db="EMBL/GenBank/DDBJ databases">
        <title>Genomics of Bifidobacteria.</title>
        <authorList>
            <person name="Ventura M."/>
            <person name="Milani C."/>
            <person name="Lugli G.A."/>
        </authorList>
    </citation>
    <scope>NUCLEOTIDE SEQUENCE [LARGE SCALE GENOMIC DNA]</scope>
    <source>
        <strain evidence="2 3">LMG 21775</strain>
    </source>
</reference>
<organism evidence="2 3">
    <name type="scientific">Bifidobacterium psychraerophilum</name>
    <dbReference type="NCBI Taxonomy" id="218140"/>
    <lineage>
        <taxon>Bacteria</taxon>
        <taxon>Bacillati</taxon>
        <taxon>Actinomycetota</taxon>
        <taxon>Actinomycetes</taxon>
        <taxon>Bifidobacteriales</taxon>
        <taxon>Bifidobacteriaceae</taxon>
        <taxon>Bifidobacterium</taxon>
    </lineage>
</organism>
<feature type="transmembrane region" description="Helical" evidence="1">
    <location>
        <begin position="64"/>
        <end position="86"/>
    </location>
</feature>
<dbReference type="RefSeq" id="WP_033497202.1">
    <property type="nucleotide sequence ID" value="NZ_JBDNLK010000010.1"/>
</dbReference>
<dbReference type="PANTHER" id="PTHR37488:SF2">
    <property type="entry name" value="DUF1275 DOMAIN-CONTAINING PROTEIN"/>
    <property type="match status" value="1"/>
</dbReference>
<feature type="transmembrane region" description="Helical" evidence="1">
    <location>
        <begin position="182"/>
        <end position="202"/>
    </location>
</feature>
<accession>A0A087CI42</accession>
<sequence length="229" mass="23827">MPKRDKIPALHAQWETVMMIVATFATGIIDAVGYLGFDKIFTANMTGNVIVLGMGLAGNDELPVMGPLIALAAFFIGALLCGRLLRNAEGGWSRPVRRFFLVEAIILLCAGLILLRVRLEPDSSVLYIFTFIVACVLGGQASAARKVGVKDVTTVVVTSTITGLASDSRMAGGAGQRSARKIAAVASIIAGATVGGLLHRIVGDGWGVIATALVLFAMLAADAVMTARG</sequence>
<dbReference type="EMBL" id="JGZI01000008">
    <property type="protein sequence ID" value="KFI82942.1"/>
    <property type="molecule type" value="Genomic_DNA"/>
</dbReference>
<feature type="transmembrane region" description="Helical" evidence="1">
    <location>
        <begin position="208"/>
        <end position="227"/>
    </location>
</feature>
<keyword evidence="1" id="KW-1133">Transmembrane helix</keyword>
<dbReference type="STRING" id="218140.BPSY_0733"/>
<protein>
    <submittedName>
        <fullName evidence="2">Succinate dehydrogenase flavoprotein subunit</fullName>
    </submittedName>
</protein>
<dbReference type="GeneID" id="98299942"/>
<dbReference type="Pfam" id="PF06912">
    <property type="entry name" value="DUF1275"/>
    <property type="match status" value="1"/>
</dbReference>
<feature type="transmembrane region" description="Helical" evidence="1">
    <location>
        <begin position="125"/>
        <end position="144"/>
    </location>
</feature>
<evidence type="ECO:0000256" key="1">
    <source>
        <dbReference type="SAM" id="Phobius"/>
    </source>
</evidence>
<keyword evidence="1" id="KW-0812">Transmembrane</keyword>
<evidence type="ECO:0000313" key="2">
    <source>
        <dbReference type="EMBL" id="KFI82942.1"/>
    </source>
</evidence>
<dbReference type="InterPro" id="IPR010699">
    <property type="entry name" value="DUF1275"/>
</dbReference>
<keyword evidence="3" id="KW-1185">Reference proteome</keyword>
<gene>
    <name evidence="2" type="ORF">BPSY_0733</name>
</gene>
<name>A0A087CI42_9BIFI</name>
<evidence type="ECO:0000313" key="3">
    <source>
        <dbReference type="Proteomes" id="UP000029050"/>
    </source>
</evidence>
<feature type="transmembrane region" description="Helical" evidence="1">
    <location>
        <begin position="98"/>
        <end position="119"/>
    </location>
</feature>
<dbReference type="PANTHER" id="PTHR37488">
    <property type="entry name" value="DUF1275 DOMAIN-CONTAINING PROTEIN"/>
    <property type="match status" value="1"/>
</dbReference>
<proteinExistence type="predicted"/>
<feature type="transmembrane region" description="Helical" evidence="1">
    <location>
        <begin position="12"/>
        <end position="37"/>
    </location>
</feature>